<evidence type="ECO:0000313" key="1">
    <source>
        <dbReference type="EMBL" id="HGZ60001.1"/>
    </source>
</evidence>
<reference evidence="1" key="1">
    <citation type="journal article" date="2020" name="mSystems">
        <title>Genome- and Community-Level Interaction Insights into Carbon Utilization and Element Cycling Functions of Hydrothermarchaeota in Hydrothermal Sediment.</title>
        <authorList>
            <person name="Zhou Z."/>
            <person name="Liu Y."/>
            <person name="Xu W."/>
            <person name="Pan J."/>
            <person name="Luo Z.H."/>
            <person name="Li M."/>
        </authorList>
    </citation>
    <scope>NUCLEOTIDE SEQUENCE [LARGE SCALE GENOMIC DNA]</scope>
    <source>
        <strain evidence="1">SpSt-885</strain>
    </source>
</reference>
<name>A0A7J3SK39_9CREN</name>
<organism evidence="1">
    <name type="scientific">Fervidicoccus fontis</name>
    <dbReference type="NCBI Taxonomy" id="683846"/>
    <lineage>
        <taxon>Archaea</taxon>
        <taxon>Thermoproteota</taxon>
        <taxon>Thermoprotei</taxon>
        <taxon>Fervidicoccales</taxon>
        <taxon>Fervidicoccaceae</taxon>
        <taxon>Fervidicoccus</taxon>
    </lineage>
</organism>
<accession>A0A7J3SK39</accession>
<protein>
    <submittedName>
        <fullName evidence="1">Uncharacterized protein</fullName>
    </submittedName>
</protein>
<dbReference type="EMBL" id="DTLS01000058">
    <property type="protein sequence ID" value="HGZ60001.1"/>
    <property type="molecule type" value="Genomic_DNA"/>
</dbReference>
<comment type="caution">
    <text evidence="1">The sequence shown here is derived from an EMBL/GenBank/DDBJ whole genome shotgun (WGS) entry which is preliminary data.</text>
</comment>
<proteinExistence type="predicted"/>
<gene>
    <name evidence="1" type="ORF">ENW83_02180</name>
</gene>
<dbReference type="AlphaFoldDB" id="A0A7J3SK39"/>
<sequence length="193" mass="21683">MPFTRKIIAADQSLAEELLELARKKNTSLYSLTNRTIETYLNLSKANVGEPEDAALELILLNTMKNLGFRLAPPKGSPEELEQLGKVLWQLASVRLRSVSPERIMGRLAVLLVGDNRVFPEWEGERKKIVINTSSSSDEEEVVYRLFTGIARAASGESGKWEVQRLEGILILVAPPQRQEKTEPTGFFIQHTH</sequence>